<comment type="caution">
    <text evidence="1">The sequence shown here is derived from an EMBL/GenBank/DDBJ whole genome shotgun (WGS) entry which is preliminary data.</text>
</comment>
<proteinExistence type="predicted"/>
<dbReference type="AlphaFoldDB" id="A0A4R3IAS1"/>
<sequence>MQKIYNNLTLKKDEISPVFGVFATSVCAQNAPIQGAHCYRANLMRWLILAIFDVFDFEITRDSLTSL</sequence>
<accession>A0A4R3IAS1</accession>
<dbReference type="EMBL" id="SLZR01000002">
    <property type="protein sequence ID" value="TCS43074.1"/>
    <property type="molecule type" value="Genomic_DNA"/>
</dbReference>
<name>A0A4R3IAS1_9GAMM</name>
<keyword evidence="2" id="KW-1185">Reference proteome</keyword>
<organism evidence="1 2">
    <name type="scientific">Reinekea marinisedimentorum</name>
    <dbReference type="NCBI Taxonomy" id="230495"/>
    <lineage>
        <taxon>Bacteria</taxon>
        <taxon>Pseudomonadati</taxon>
        <taxon>Pseudomonadota</taxon>
        <taxon>Gammaproteobacteria</taxon>
        <taxon>Oceanospirillales</taxon>
        <taxon>Saccharospirillaceae</taxon>
        <taxon>Reinekea</taxon>
    </lineage>
</organism>
<gene>
    <name evidence="1" type="ORF">BCF53_10297</name>
</gene>
<reference evidence="1 2" key="1">
    <citation type="submission" date="2019-03" db="EMBL/GenBank/DDBJ databases">
        <title>Genomic Encyclopedia of Archaeal and Bacterial Type Strains, Phase II (KMG-II): from individual species to whole genera.</title>
        <authorList>
            <person name="Goeker M."/>
        </authorList>
    </citation>
    <scope>NUCLEOTIDE SEQUENCE [LARGE SCALE GENOMIC DNA]</scope>
    <source>
        <strain evidence="1 2">DSM 15388</strain>
    </source>
</reference>
<protein>
    <submittedName>
        <fullName evidence="1">Uncharacterized protein</fullName>
    </submittedName>
</protein>
<evidence type="ECO:0000313" key="1">
    <source>
        <dbReference type="EMBL" id="TCS43074.1"/>
    </source>
</evidence>
<dbReference type="Proteomes" id="UP000295793">
    <property type="component" value="Unassembled WGS sequence"/>
</dbReference>
<evidence type="ECO:0000313" key="2">
    <source>
        <dbReference type="Proteomes" id="UP000295793"/>
    </source>
</evidence>